<keyword evidence="9" id="KW-1185">Reference proteome</keyword>
<feature type="transmembrane region" description="Helical" evidence="6">
    <location>
        <begin position="235"/>
        <end position="256"/>
    </location>
</feature>
<dbReference type="InterPro" id="IPR004797">
    <property type="entry name" value="Competence_ComEC/Rec2"/>
</dbReference>
<evidence type="ECO:0000313" key="8">
    <source>
        <dbReference type="EMBL" id="MBP2057776.1"/>
    </source>
</evidence>
<keyword evidence="4 6" id="KW-1133">Transmembrane helix</keyword>
<evidence type="ECO:0000256" key="4">
    <source>
        <dbReference type="ARBA" id="ARBA00022989"/>
    </source>
</evidence>
<dbReference type="NCBIfam" id="TIGR00361">
    <property type="entry name" value="ComEC_Rec2"/>
    <property type="match status" value="1"/>
</dbReference>
<dbReference type="EMBL" id="JAGGLU010000004">
    <property type="protein sequence ID" value="MBP2057776.1"/>
    <property type="molecule type" value="Genomic_DNA"/>
</dbReference>
<feature type="transmembrane region" description="Helical" evidence="6">
    <location>
        <begin position="353"/>
        <end position="372"/>
    </location>
</feature>
<keyword evidence="5 6" id="KW-0472">Membrane</keyword>
<dbReference type="SUPFAM" id="SSF56281">
    <property type="entry name" value="Metallo-hydrolase/oxidoreductase"/>
    <property type="match status" value="1"/>
</dbReference>
<dbReference type="Pfam" id="PF03772">
    <property type="entry name" value="Competence"/>
    <property type="match status" value="1"/>
</dbReference>
<dbReference type="Pfam" id="PF00753">
    <property type="entry name" value="Lactamase_B"/>
    <property type="match status" value="1"/>
</dbReference>
<evidence type="ECO:0000259" key="7">
    <source>
        <dbReference type="SMART" id="SM00849"/>
    </source>
</evidence>
<dbReference type="CDD" id="cd07731">
    <property type="entry name" value="ComA-like_MBL-fold"/>
    <property type="match status" value="1"/>
</dbReference>
<reference evidence="8 9" key="1">
    <citation type="submission" date="2021-03" db="EMBL/GenBank/DDBJ databases">
        <title>Genomic Encyclopedia of Type Strains, Phase IV (KMG-IV): sequencing the most valuable type-strain genomes for metagenomic binning, comparative biology and taxonomic classification.</title>
        <authorList>
            <person name="Goeker M."/>
        </authorList>
    </citation>
    <scope>NUCLEOTIDE SEQUENCE [LARGE SCALE GENOMIC DNA]</scope>
    <source>
        <strain evidence="8 9">DSM 101872</strain>
    </source>
</reference>
<comment type="caution">
    <text evidence="8">The sequence shown here is derived from an EMBL/GenBank/DDBJ whole genome shotgun (WGS) entry which is preliminary data.</text>
</comment>
<dbReference type="InterPro" id="IPR035681">
    <property type="entry name" value="ComA-like_MBL"/>
</dbReference>
<evidence type="ECO:0000256" key="2">
    <source>
        <dbReference type="ARBA" id="ARBA00022475"/>
    </source>
</evidence>
<sequence>MKITCDQIKISDHFLSGEACLGKQRVLISLKTNSELERLIKSGKSLYLANLKADISQVEPATNPGEFDFAQYYKSKKINYRLKISNYRIVLKKQTFFDKLHYFRFKIQNYLRSLPKLVSFFASEMILAENPSKDNKDILNNYRDLGVIHLLSISGLHVALYTSAIAILATVFKRVQSEIIVSCIIFLILEVFFSNFQPGFVRASLSYIYGVLFNQKKIPITSIDKLGVVVLTHLFINPGLFLSTGAILSYLLVLGLELTQNTSQLKQGSLLNLLILPIVLHYFYQVNFLTTVFNLLIVPIFNFVLLPLTFLAVVIFPILPRLVDIIERIFKNIIMFIDYLAKTNLGKVTFGQINWWQTIIILVITLSFLIYFESKKINRKLLSILVGAYGIYFTLIHFPLYGQVSFIDVGQGDSILITTPLKRKVYLIDTGGKLRFGNFAKNDPQLNRITIPLLHAQGIDKIDGVFLSHQDADHIGDLAPLLKQVKVKKLYFAKGLTNNLSFQKRIRGKIQHTKLVPLLAGDKVVEPGIVFNVVYPFEEGLGENKDSLSLFFKIGQKKWLMTGDLDQEGEKKILEHYPLLKVDYFKLGHHGSRTSSNTDFLHSINPSVVFISSGRNNRFGHPHPETLDTLKKLSIPYLNTQDSGTITWTYSILGNKKLTTFLKKEKE</sequence>
<dbReference type="PANTHER" id="PTHR30619:SF1">
    <property type="entry name" value="RECOMBINATION PROTEIN 2"/>
    <property type="match status" value="1"/>
</dbReference>
<dbReference type="Gene3D" id="3.60.15.10">
    <property type="entry name" value="Ribonuclease Z/Hydroxyacylglutathione hydrolase-like"/>
    <property type="match status" value="1"/>
</dbReference>
<proteinExistence type="predicted"/>
<dbReference type="InterPro" id="IPR001279">
    <property type="entry name" value="Metallo-B-lactamas"/>
</dbReference>
<dbReference type="Proteomes" id="UP001519292">
    <property type="component" value="Unassembled WGS sequence"/>
</dbReference>
<keyword evidence="3 6" id="KW-0812">Transmembrane</keyword>
<dbReference type="InterPro" id="IPR004477">
    <property type="entry name" value="ComEC_N"/>
</dbReference>
<accession>A0ABS4MDP4</accession>
<comment type="subcellular location">
    <subcellularLocation>
        <location evidence="1">Cell membrane</location>
        <topology evidence="1">Multi-pass membrane protein</topology>
    </subcellularLocation>
</comment>
<dbReference type="SMART" id="SM00849">
    <property type="entry name" value="Lactamase_B"/>
    <property type="match status" value="1"/>
</dbReference>
<organism evidence="8 9">
    <name type="scientific">Lactobacillus colini</name>
    <dbReference type="NCBI Taxonomy" id="1819254"/>
    <lineage>
        <taxon>Bacteria</taxon>
        <taxon>Bacillati</taxon>
        <taxon>Bacillota</taxon>
        <taxon>Bacilli</taxon>
        <taxon>Lactobacillales</taxon>
        <taxon>Lactobacillaceae</taxon>
        <taxon>Lactobacillus</taxon>
    </lineage>
</organism>
<dbReference type="NCBIfam" id="TIGR00360">
    <property type="entry name" value="ComEC_N-term"/>
    <property type="match status" value="1"/>
</dbReference>
<feature type="transmembrane region" description="Helical" evidence="6">
    <location>
        <begin position="179"/>
        <end position="196"/>
    </location>
</feature>
<dbReference type="InterPro" id="IPR052159">
    <property type="entry name" value="Competence_DNA_uptake"/>
</dbReference>
<feature type="domain" description="Metallo-beta-lactamase" evidence="7">
    <location>
        <begin position="411"/>
        <end position="615"/>
    </location>
</feature>
<evidence type="ECO:0000256" key="3">
    <source>
        <dbReference type="ARBA" id="ARBA00022692"/>
    </source>
</evidence>
<feature type="transmembrane region" description="Helical" evidence="6">
    <location>
        <begin position="296"/>
        <end position="318"/>
    </location>
</feature>
<evidence type="ECO:0000256" key="1">
    <source>
        <dbReference type="ARBA" id="ARBA00004651"/>
    </source>
</evidence>
<dbReference type="PANTHER" id="PTHR30619">
    <property type="entry name" value="DNA INTERNALIZATION/COMPETENCE PROTEIN COMEC/REC2"/>
    <property type="match status" value="1"/>
</dbReference>
<feature type="transmembrane region" description="Helical" evidence="6">
    <location>
        <begin position="148"/>
        <end position="172"/>
    </location>
</feature>
<evidence type="ECO:0000313" key="9">
    <source>
        <dbReference type="Proteomes" id="UP001519292"/>
    </source>
</evidence>
<protein>
    <submittedName>
        <fullName evidence="8">Competence protein ComEC</fullName>
    </submittedName>
</protein>
<name>A0ABS4MDP4_9LACO</name>
<evidence type="ECO:0000256" key="6">
    <source>
        <dbReference type="SAM" id="Phobius"/>
    </source>
</evidence>
<gene>
    <name evidence="8" type="ORF">J2Z60_000948</name>
</gene>
<feature type="transmembrane region" description="Helical" evidence="6">
    <location>
        <begin position="381"/>
        <end position="401"/>
    </location>
</feature>
<keyword evidence="2" id="KW-1003">Cell membrane</keyword>
<evidence type="ECO:0000256" key="5">
    <source>
        <dbReference type="ARBA" id="ARBA00023136"/>
    </source>
</evidence>
<dbReference type="InterPro" id="IPR036866">
    <property type="entry name" value="RibonucZ/Hydroxyglut_hydro"/>
</dbReference>